<dbReference type="InterPro" id="IPR036942">
    <property type="entry name" value="Beta-barrel_TonB_sf"/>
</dbReference>
<evidence type="ECO:0000256" key="5">
    <source>
        <dbReference type="ARBA" id="ARBA00022729"/>
    </source>
</evidence>
<sequence length="681" mass="71517">MTRALLAALFIASPAVAAGTPDAAGDIVVTGRGLAAPIGDAAYDVATLDRSLIESSASNRIEDVLRDVAGLQQYRRSDSRSAHPTSQGVTLRGLGGNASSRALLLLDGVPQADPFGGSVSFPAYPPDRIAAIRVTRGGGSGAQGPGALAGTIELESAGLGMLPRFSADLAYGGRDSIDASAGASARLGGGFASISASWQRGDGFIPIVKDQRGAIDRPAPYEQASVSARAVVPVGEQTELQAALLAFTDDRARGTAYTANSTQGADASLRLVGRGRWGWSALAYLQARAFSSQFASVGAGRASVTQSLDQHNVPATGLGARVELRPPIAANIELRLGGDWRRTRGHTEERYSFVGGLPTRGRDAGGQTETLGAFAELSARFGALTLTGGGRVDHWRISGGHLDEWTLVTGAPLTADLYPDRQGWKPTGRAGLAYQVAPALTLRAAAYAGWRLPTLNELYRPFRTGADATAANPALRPEMMKGVELGMDWRPAEGVKLAATLFTARLDNAIANVTIARGPGAFPGVGFVSAAGVYRQRQNLDRIDSCGVELDASARFGAFSLAASYAYADAHVRASGAAAPLDGLRPAQTPRHQASATLGWRWLSTTLRYVSAQYEDDQNSRDLSDAFTVDARIAVPVTRRLTLDLRGENLSNARIEATIGADGTIERALPRTLWVGLSYRL</sequence>
<dbReference type="GO" id="GO:0044718">
    <property type="term" value="P:siderophore transmembrane transport"/>
    <property type="evidence" value="ECO:0007669"/>
    <property type="project" value="TreeGrafter"/>
</dbReference>
<keyword evidence="2 10" id="KW-0813">Transport</keyword>
<dbReference type="EMBL" id="QFNN01000001">
    <property type="protein sequence ID" value="PZO92249.1"/>
    <property type="molecule type" value="Genomic_DNA"/>
</dbReference>
<evidence type="ECO:0000256" key="1">
    <source>
        <dbReference type="ARBA" id="ARBA00004571"/>
    </source>
</evidence>
<evidence type="ECO:0000256" key="9">
    <source>
        <dbReference type="ARBA" id="ARBA00023237"/>
    </source>
</evidence>
<keyword evidence="6" id="KW-0406">Ion transport</keyword>
<dbReference type="SUPFAM" id="SSF56935">
    <property type="entry name" value="Porins"/>
    <property type="match status" value="1"/>
</dbReference>
<keyword evidence="7 11" id="KW-0798">TonB box</keyword>
<evidence type="ECO:0000313" key="16">
    <source>
        <dbReference type="Proteomes" id="UP000249066"/>
    </source>
</evidence>
<proteinExistence type="inferred from homology"/>
<protein>
    <submittedName>
        <fullName evidence="15">TonB-dependent receptor</fullName>
    </submittedName>
</protein>
<keyword evidence="4 10" id="KW-0812">Transmembrane</keyword>
<dbReference type="InterPro" id="IPR039426">
    <property type="entry name" value="TonB-dep_rcpt-like"/>
</dbReference>
<keyword evidence="3 10" id="KW-1134">Transmembrane beta strand</keyword>
<dbReference type="Pfam" id="PF00593">
    <property type="entry name" value="TonB_dep_Rec_b-barrel"/>
    <property type="match status" value="1"/>
</dbReference>
<dbReference type="InterPro" id="IPR012910">
    <property type="entry name" value="Plug_dom"/>
</dbReference>
<dbReference type="Pfam" id="PF07715">
    <property type="entry name" value="Plug"/>
    <property type="match status" value="1"/>
</dbReference>
<evidence type="ECO:0000256" key="8">
    <source>
        <dbReference type="ARBA" id="ARBA00023136"/>
    </source>
</evidence>
<keyword evidence="5 12" id="KW-0732">Signal</keyword>
<dbReference type="AlphaFoldDB" id="A0A2W5AIU6"/>
<evidence type="ECO:0000256" key="6">
    <source>
        <dbReference type="ARBA" id="ARBA00023065"/>
    </source>
</evidence>
<dbReference type="PANTHER" id="PTHR30069:SF53">
    <property type="entry name" value="COLICIN I RECEPTOR-RELATED"/>
    <property type="match status" value="1"/>
</dbReference>
<dbReference type="PANTHER" id="PTHR30069">
    <property type="entry name" value="TONB-DEPENDENT OUTER MEMBRANE RECEPTOR"/>
    <property type="match status" value="1"/>
</dbReference>
<evidence type="ECO:0000259" key="14">
    <source>
        <dbReference type="Pfam" id="PF07715"/>
    </source>
</evidence>
<feature type="domain" description="TonB-dependent receptor plug" evidence="14">
    <location>
        <begin position="40"/>
        <end position="151"/>
    </location>
</feature>
<dbReference type="GO" id="GO:0015344">
    <property type="term" value="F:siderophore uptake transmembrane transporter activity"/>
    <property type="evidence" value="ECO:0007669"/>
    <property type="project" value="TreeGrafter"/>
</dbReference>
<evidence type="ECO:0000313" key="15">
    <source>
        <dbReference type="EMBL" id="PZO92249.1"/>
    </source>
</evidence>
<dbReference type="InterPro" id="IPR037066">
    <property type="entry name" value="Plug_dom_sf"/>
</dbReference>
<dbReference type="Gene3D" id="2.40.170.20">
    <property type="entry name" value="TonB-dependent receptor, beta-barrel domain"/>
    <property type="match status" value="1"/>
</dbReference>
<comment type="subcellular location">
    <subcellularLocation>
        <location evidence="1 10">Cell outer membrane</location>
        <topology evidence="1 10">Multi-pass membrane protein</topology>
    </subcellularLocation>
</comment>
<name>A0A2W5AIU6_9SPHN</name>
<dbReference type="Proteomes" id="UP000249066">
    <property type="component" value="Unassembled WGS sequence"/>
</dbReference>
<evidence type="ECO:0000256" key="11">
    <source>
        <dbReference type="RuleBase" id="RU003357"/>
    </source>
</evidence>
<keyword evidence="15" id="KW-0675">Receptor</keyword>
<evidence type="ECO:0000259" key="13">
    <source>
        <dbReference type="Pfam" id="PF00593"/>
    </source>
</evidence>
<feature type="domain" description="TonB-dependent receptor-like beta-barrel" evidence="13">
    <location>
        <begin position="251"/>
        <end position="650"/>
    </location>
</feature>
<reference evidence="15 16" key="1">
    <citation type="submission" date="2017-08" db="EMBL/GenBank/DDBJ databases">
        <title>Infants hospitalized years apart are colonized by the same room-sourced microbial strains.</title>
        <authorList>
            <person name="Brooks B."/>
            <person name="Olm M.R."/>
            <person name="Firek B.A."/>
            <person name="Baker R."/>
            <person name="Thomas B.C."/>
            <person name="Morowitz M.J."/>
            <person name="Banfield J.F."/>
        </authorList>
    </citation>
    <scope>NUCLEOTIDE SEQUENCE [LARGE SCALE GENOMIC DNA]</scope>
    <source>
        <strain evidence="15">S2_018_000_R2_101</strain>
    </source>
</reference>
<dbReference type="PROSITE" id="PS52016">
    <property type="entry name" value="TONB_DEPENDENT_REC_3"/>
    <property type="match status" value="1"/>
</dbReference>
<comment type="caution">
    <text evidence="15">The sequence shown here is derived from an EMBL/GenBank/DDBJ whole genome shotgun (WGS) entry which is preliminary data.</text>
</comment>
<keyword evidence="9 10" id="KW-0998">Cell outer membrane</keyword>
<dbReference type="GO" id="GO:0009279">
    <property type="term" value="C:cell outer membrane"/>
    <property type="evidence" value="ECO:0007669"/>
    <property type="project" value="UniProtKB-SubCell"/>
</dbReference>
<evidence type="ECO:0000256" key="3">
    <source>
        <dbReference type="ARBA" id="ARBA00022452"/>
    </source>
</evidence>
<accession>A0A2W5AIU6</accession>
<evidence type="ECO:0000256" key="7">
    <source>
        <dbReference type="ARBA" id="ARBA00023077"/>
    </source>
</evidence>
<evidence type="ECO:0000256" key="12">
    <source>
        <dbReference type="SAM" id="SignalP"/>
    </source>
</evidence>
<keyword evidence="8 10" id="KW-0472">Membrane</keyword>
<feature type="signal peptide" evidence="12">
    <location>
        <begin position="1"/>
        <end position="17"/>
    </location>
</feature>
<comment type="similarity">
    <text evidence="10 11">Belongs to the TonB-dependent receptor family.</text>
</comment>
<organism evidence="15 16">
    <name type="scientific">Sphingomonas sanxanigenens</name>
    <dbReference type="NCBI Taxonomy" id="397260"/>
    <lineage>
        <taxon>Bacteria</taxon>
        <taxon>Pseudomonadati</taxon>
        <taxon>Pseudomonadota</taxon>
        <taxon>Alphaproteobacteria</taxon>
        <taxon>Sphingomonadales</taxon>
        <taxon>Sphingomonadaceae</taxon>
        <taxon>Sphingomonas</taxon>
    </lineage>
</organism>
<feature type="chain" id="PRO_5015994996" evidence="12">
    <location>
        <begin position="18"/>
        <end position="681"/>
    </location>
</feature>
<dbReference type="InterPro" id="IPR000531">
    <property type="entry name" value="Beta-barrel_TonB"/>
</dbReference>
<evidence type="ECO:0000256" key="4">
    <source>
        <dbReference type="ARBA" id="ARBA00022692"/>
    </source>
</evidence>
<dbReference type="Gene3D" id="2.170.130.10">
    <property type="entry name" value="TonB-dependent receptor, plug domain"/>
    <property type="match status" value="1"/>
</dbReference>
<evidence type="ECO:0000256" key="10">
    <source>
        <dbReference type="PROSITE-ProRule" id="PRU01360"/>
    </source>
</evidence>
<gene>
    <name evidence="15" type="ORF">DI623_00380</name>
</gene>
<evidence type="ECO:0000256" key="2">
    <source>
        <dbReference type="ARBA" id="ARBA00022448"/>
    </source>
</evidence>